<comment type="caution">
    <text evidence="2">The sequence shown here is derived from an EMBL/GenBank/DDBJ whole genome shotgun (WGS) entry which is preliminary data.</text>
</comment>
<reference evidence="2" key="1">
    <citation type="submission" date="2021-03" db="EMBL/GenBank/DDBJ databases">
        <title>Draft genome sequence of rust myrtle Austropuccinia psidii MF-1, a brazilian biotype.</title>
        <authorList>
            <person name="Quecine M.C."/>
            <person name="Pachon D.M.R."/>
            <person name="Bonatelli M.L."/>
            <person name="Correr F.H."/>
            <person name="Franceschini L.M."/>
            <person name="Leite T.F."/>
            <person name="Margarido G.R.A."/>
            <person name="Almeida C.A."/>
            <person name="Ferrarezi J.A."/>
            <person name="Labate C.A."/>
        </authorList>
    </citation>
    <scope>NUCLEOTIDE SEQUENCE</scope>
    <source>
        <strain evidence="2">MF-1</strain>
    </source>
</reference>
<feature type="region of interest" description="Disordered" evidence="1">
    <location>
        <begin position="28"/>
        <end position="121"/>
    </location>
</feature>
<sequence>MDDLGDWQPPCISTGLEEPLGYAYVLRNKKRKEKEDKSKTQSQSLPSKENNKPKQKIIKNTSIPGGFIENDEPEEERVMIPTKYKSQKAPEINKEPEPSTPKKQTPVKNKVEEENRVSLKK</sequence>
<proteinExistence type="predicted"/>
<gene>
    <name evidence="2" type="ORF">O181_005452</name>
</gene>
<name>A0A9Q3BIS6_9BASI</name>
<keyword evidence="3" id="KW-1185">Reference proteome</keyword>
<evidence type="ECO:0000313" key="2">
    <source>
        <dbReference type="EMBL" id="MBW0465737.1"/>
    </source>
</evidence>
<evidence type="ECO:0000313" key="3">
    <source>
        <dbReference type="Proteomes" id="UP000765509"/>
    </source>
</evidence>
<dbReference type="EMBL" id="AVOT02001115">
    <property type="protein sequence ID" value="MBW0465737.1"/>
    <property type="molecule type" value="Genomic_DNA"/>
</dbReference>
<feature type="compositionally biased region" description="Basic and acidic residues" evidence="1">
    <location>
        <begin position="109"/>
        <end position="121"/>
    </location>
</feature>
<evidence type="ECO:0000256" key="1">
    <source>
        <dbReference type="SAM" id="MobiDB-lite"/>
    </source>
</evidence>
<dbReference type="Proteomes" id="UP000765509">
    <property type="component" value="Unassembled WGS sequence"/>
</dbReference>
<dbReference type="OrthoDB" id="2506366at2759"/>
<organism evidence="2 3">
    <name type="scientific">Austropuccinia psidii MF-1</name>
    <dbReference type="NCBI Taxonomy" id="1389203"/>
    <lineage>
        <taxon>Eukaryota</taxon>
        <taxon>Fungi</taxon>
        <taxon>Dikarya</taxon>
        <taxon>Basidiomycota</taxon>
        <taxon>Pucciniomycotina</taxon>
        <taxon>Pucciniomycetes</taxon>
        <taxon>Pucciniales</taxon>
        <taxon>Sphaerophragmiaceae</taxon>
        <taxon>Austropuccinia</taxon>
    </lineage>
</organism>
<protein>
    <submittedName>
        <fullName evidence="2">Uncharacterized protein</fullName>
    </submittedName>
</protein>
<accession>A0A9Q3BIS6</accession>
<dbReference type="AlphaFoldDB" id="A0A9Q3BIS6"/>